<evidence type="ECO:0000313" key="1">
    <source>
        <dbReference type="EMBL" id="MDK2598189.1"/>
    </source>
</evidence>
<gene>
    <name evidence="1" type="ORF">QNM18_24340</name>
</gene>
<accession>A0ABT7ET11</accession>
<name>A0ABT7ET11_9GAMM</name>
<dbReference type="RefSeq" id="WP_211013569.1">
    <property type="nucleotide sequence ID" value="NZ_JASJUT010000015.1"/>
</dbReference>
<dbReference type="Proteomes" id="UP001231915">
    <property type="component" value="Unassembled WGS sequence"/>
</dbReference>
<protein>
    <submittedName>
        <fullName evidence="1">Uncharacterized protein</fullName>
    </submittedName>
</protein>
<organism evidence="1 2">
    <name type="scientific">Pseudoalteromonas obscura</name>
    <dbReference type="NCBI Taxonomy" id="3048491"/>
    <lineage>
        <taxon>Bacteria</taxon>
        <taxon>Pseudomonadati</taxon>
        <taxon>Pseudomonadota</taxon>
        <taxon>Gammaproteobacteria</taxon>
        <taxon>Alteromonadales</taxon>
        <taxon>Pseudoalteromonadaceae</taxon>
        <taxon>Pseudoalteromonas</taxon>
    </lineage>
</organism>
<proteinExistence type="predicted"/>
<keyword evidence="2" id="KW-1185">Reference proteome</keyword>
<evidence type="ECO:0000313" key="2">
    <source>
        <dbReference type="Proteomes" id="UP001231915"/>
    </source>
</evidence>
<sequence length="45" mass="4891">MNINKLLSFAFIAALTLGPLYVLNSTSPEFCHIGKECSDPYGKGE</sequence>
<dbReference type="EMBL" id="JASJUT010000015">
    <property type="protein sequence ID" value="MDK2598189.1"/>
    <property type="molecule type" value="Genomic_DNA"/>
</dbReference>
<reference evidence="1 2" key="1">
    <citation type="submission" date="2023-05" db="EMBL/GenBank/DDBJ databases">
        <title>Pseudoalteromonas ardens sp. nov., Pseudoalteromonas obscura sp. nov., and Pseudoalteromonas umbrosa sp. nov., isolated from the coral Montipora capitata.</title>
        <authorList>
            <person name="Thomas E.M."/>
            <person name="Smith E.M."/>
            <person name="Papke E."/>
            <person name="Shlafstein M.D."/>
            <person name="Oline D.K."/>
            <person name="Videau P."/>
            <person name="Saw J.H."/>
            <person name="Strangman W.K."/>
            <person name="Ushijima B."/>
        </authorList>
    </citation>
    <scope>NUCLEOTIDE SEQUENCE [LARGE SCALE GENOMIC DNA]</scope>
    <source>
        <strain evidence="1 2">P94</strain>
    </source>
</reference>
<comment type="caution">
    <text evidence="1">The sequence shown here is derived from an EMBL/GenBank/DDBJ whole genome shotgun (WGS) entry which is preliminary data.</text>
</comment>